<reference evidence="1 2" key="1">
    <citation type="submission" date="2024-09" db="EMBL/GenBank/DDBJ databases">
        <title>Chromosome-scale assembly of Riccia fluitans.</title>
        <authorList>
            <person name="Paukszto L."/>
            <person name="Sawicki J."/>
            <person name="Karawczyk K."/>
            <person name="Piernik-Szablinska J."/>
            <person name="Szczecinska M."/>
            <person name="Mazdziarz M."/>
        </authorList>
    </citation>
    <scope>NUCLEOTIDE SEQUENCE [LARGE SCALE GENOMIC DNA]</scope>
    <source>
        <strain evidence="1">Rf_01</strain>
        <tissue evidence="1">Aerial parts of the thallus</tissue>
    </source>
</reference>
<dbReference type="PANTHER" id="PTHR47543:SF2">
    <property type="entry name" value="RNA POLYMERASE II TRANSCRIPTION FACTOR SIII SUBUNIT A"/>
    <property type="match status" value="1"/>
</dbReference>
<sequence>MNIYAPKLLLPATALLSSQSLRALNSGRSSLIPNPGRDLLERRTHKRDDLIPRKFVTHSGNKPPALEELGIRSAIDNLDHIRDVTHTDARLLKIILPHCTLGQTL</sequence>
<comment type="caution">
    <text evidence="1">The sequence shown here is derived from an EMBL/GenBank/DDBJ whole genome shotgun (WGS) entry which is preliminary data.</text>
</comment>
<keyword evidence="2" id="KW-1185">Reference proteome</keyword>
<dbReference type="PANTHER" id="PTHR47543">
    <property type="entry name" value="OS08G0169600 PROTEIN"/>
    <property type="match status" value="1"/>
</dbReference>
<name>A0ABD1YWI5_9MARC</name>
<evidence type="ECO:0000313" key="2">
    <source>
        <dbReference type="Proteomes" id="UP001605036"/>
    </source>
</evidence>
<dbReference type="Proteomes" id="UP001605036">
    <property type="component" value="Unassembled WGS sequence"/>
</dbReference>
<dbReference type="AlphaFoldDB" id="A0ABD1YWI5"/>
<gene>
    <name evidence="1" type="ORF">R1flu_006319</name>
</gene>
<protein>
    <submittedName>
        <fullName evidence="1">Uncharacterized protein</fullName>
    </submittedName>
</protein>
<evidence type="ECO:0000313" key="1">
    <source>
        <dbReference type="EMBL" id="KAL2634840.1"/>
    </source>
</evidence>
<organism evidence="1 2">
    <name type="scientific">Riccia fluitans</name>
    <dbReference type="NCBI Taxonomy" id="41844"/>
    <lineage>
        <taxon>Eukaryota</taxon>
        <taxon>Viridiplantae</taxon>
        <taxon>Streptophyta</taxon>
        <taxon>Embryophyta</taxon>
        <taxon>Marchantiophyta</taxon>
        <taxon>Marchantiopsida</taxon>
        <taxon>Marchantiidae</taxon>
        <taxon>Marchantiales</taxon>
        <taxon>Ricciaceae</taxon>
        <taxon>Riccia</taxon>
    </lineage>
</organism>
<dbReference type="EMBL" id="JBHFFA010000003">
    <property type="protein sequence ID" value="KAL2634840.1"/>
    <property type="molecule type" value="Genomic_DNA"/>
</dbReference>
<proteinExistence type="predicted"/>
<accession>A0ABD1YWI5</accession>